<feature type="coiled-coil region" evidence="1">
    <location>
        <begin position="388"/>
        <end position="415"/>
    </location>
</feature>
<dbReference type="Proteomes" id="UP001286313">
    <property type="component" value="Unassembled WGS sequence"/>
</dbReference>
<evidence type="ECO:0000256" key="1">
    <source>
        <dbReference type="SAM" id="Coils"/>
    </source>
</evidence>
<accession>A0AAE1KBM5</accession>
<feature type="compositionally biased region" description="Polar residues" evidence="2">
    <location>
        <begin position="777"/>
        <end position="788"/>
    </location>
</feature>
<feature type="compositionally biased region" description="Basic and acidic residues" evidence="2">
    <location>
        <begin position="804"/>
        <end position="813"/>
    </location>
</feature>
<feature type="compositionally biased region" description="Low complexity" evidence="2">
    <location>
        <begin position="789"/>
        <end position="803"/>
    </location>
</feature>
<evidence type="ECO:0000313" key="3">
    <source>
        <dbReference type="EMBL" id="KAK3868148.1"/>
    </source>
</evidence>
<comment type="caution">
    <text evidence="3">The sequence shown here is derived from an EMBL/GenBank/DDBJ whole genome shotgun (WGS) entry which is preliminary data.</text>
</comment>
<reference evidence="3" key="1">
    <citation type="submission" date="2023-10" db="EMBL/GenBank/DDBJ databases">
        <title>Genome assemblies of two species of porcelain crab, Petrolisthes cinctipes and Petrolisthes manimaculis (Anomura: Porcellanidae).</title>
        <authorList>
            <person name="Angst P."/>
        </authorList>
    </citation>
    <scope>NUCLEOTIDE SEQUENCE</scope>
    <source>
        <strain evidence="3">PB745_01</strain>
        <tissue evidence="3">Gill</tissue>
    </source>
</reference>
<dbReference type="EMBL" id="JAWQEG010003073">
    <property type="protein sequence ID" value="KAK3868148.1"/>
    <property type="molecule type" value="Genomic_DNA"/>
</dbReference>
<feature type="region of interest" description="Disordered" evidence="2">
    <location>
        <begin position="1"/>
        <end position="55"/>
    </location>
</feature>
<dbReference type="AlphaFoldDB" id="A0AAE1KBM5"/>
<gene>
    <name evidence="3" type="ORF">Pcinc_026446</name>
</gene>
<feature type="region of interest" description="Disordered" evidence="2">
    <location>
        <begin position="623"/>
        <end position="666"/>
    </location>
</feature>
<feature type="compositionally biased region" description="Low complexity" evidence="2">
    <location>
        <begin position="431"/>
        <end position="450"/>
    </location>
</feature>
<feature type="region of interest" description="Disordered" evidence="2">
    <location>
        <begin position="772"/>
        <end position="813"/>
    </location>
</feature>
<feature type="region of interest" description="Disordered" evidence="2">
    <location>
        <begin position="431"/>
        <end position="536"/>
    </location>
</feature>
<feature type="region of interest" description="Disordered" evidence="2">
    <location>
        <begin position="567"/>
        <end position="592"/>
    </location>
</feature>
<feature type="compositionally biased region" description="Low complexity" evidence="2">
    <location>
        <begin position="626"/>
        <end position="656"/>
    </location>
</feature>
<keyword evidence="1" id="KW-0175">Coiled coil</keyword>
<sequence>MELHGKQEETGEKFGLSETHTRLSIPAGDDNDGVDNGSDGTSSSPHSTPKQEKDLVCVSGLNCRDDEEHFYENVGAIDTSSKKQEKILDPSVCNGTHKQEAQGKEGEVFEVSSEVSFLRDANLTSSPSPNFKSSYAKSLADSYRRASIPIVVSASKGQFILKDDEVISLKMSQVKPSEFNSDKFYSLNGNKITNIAAQNIELPLSLPPTFDSGAGPEKQGKSGDNKSGLASPIEAVYDKLLGGDVFVAFDELSSLCESSGSSFSLQDWHSLGCIVTNDGRKLINLSDLRAKWKQEQMGPMENGHTALNGVHKTSQSDVESSVDESKGSVERLCEMLAHRDATIQRLEEDLLRIRMECQRLMVDNRSLKSSLSHSTTLHSLPADSNAEVTRLQQQVELLNAQLNKAERSRHTYEAATRQLVDFLHTVNNTLHSTASPSTSPSASFHSSSTPQDEDKPDDASYRSTQQQRHPTLPDDPPTVLHKLGNPRATNSEDDPSYRSIQDHYPQYSQSPPPALDLAHPTLLPSPVRRNSDSLRKSGSVWALPTHTTQTRRVSRAASTHCVASAVSLTPSATPSRPKAPTTTMPDKGRSPASEFLATRAKDLIASLRSLMRSDSILKLSLEPKKSGSVSSGRSQSSGRSLRSEDSPATDSSSSNRSVRKDRRRRDHEGYYGQTRWFVDDIDNGTYANQSLPPSEHEDSIQLPVRKVDGHSQASSSENEVSQVEVNFSTTLMSDQPTVPRIGTGPTREDIMQKSSAIDACSNPQPLSLVVLGEARPPSTTSSSTHQRFSSLPSHPPRSSSRPSQDTELHLVWV</sequence>
<protein>
    <submittedName>
        <fullName evidence="3">Uncharacterized protein</fullName>
    </submittedName>
</protein>
<name>A0AAE1KBM5_PETCI</name>
<feature type="compositionally biased region" description="Basic and acidic residues" evidence="2">
    <location>
        <begin position="1"/>
        <end position="12"/>
    </location>
</feature>
<feature type="region of interest" description="Disordered" evidence="2">
    <location>
        <begin position="207"/>
        <end position="228"/>
    </location>
</feature>
<proteinExistence type="predicted"/>
<evidence type="ECO:0000313" key="4">
    <source>
        <dbReference type="Proteomes" id="UP001286313"/>
    </source>
</evidence>
<organism evidence="3 4">
    <name type="scientific">Petrolisthes cinctipes</name>
    <name type="common">Flat porcelain crab</name>
    <dbReference type="NCBI Taxonomy" id="88211"/>
    <lineage>
        <taxon>Eukaryota</taxon>
        <taxon>Metazoa</taxon>
        <taxon>Ecdysozoa</taxon>
        <taxon>Arthropoda</taxon>
        <taxon>Crustacea</taxon>
        <taxon>Multicrustacea</taxon>
        <taxon>Malacostraca</taxon>
        <taxon>Eumalacostraca</taxon>
        <taxon>Eucarida</taxon>
        <taxon>Decapoda</taxon>
        <taxon>Pleocyemata</taxon>
        <taxon>Anomura</taxon>
        <taxon>Galatheoidea</taxon>
        <taxon>Porcellanidae</taxon>
        <taxon>Petrolisthes</taxon>
    </lineage>
</organism>
<feature type="compositionally biased region" description="Low complexity" evidence="2">
    <location>
        <begin position="34"/>
        <end position="44"/>
    </location>
</feature>
<feature type="compositionally biased region" description="Polar residues" evidence="2">
    <location>
        <begin position="567"/>
        <end position="584"/>
    </location>
</feature>
<keyword evidence="4" id="KW-1185">Reference proteome</keyword>
<evidence type="ECO:0000256" key="2">
    <source>
        <dbReference type="SAM" id="MobiDB-lite"/>
    </source>
</evidence>